<sequence>MIKAEKCLQKLEQRLLQEGEIMRHLNRLPIDAITKDYYKDSYDPMEDYYLPDKIYYGKKKNRDQNPETPAYSSIYIYFQPERIITMEGENGEETTGIQHAEVLFMLEENEELNLLDESSLAVKIHEQSPAFAAAASCRQTIVALANYYWLRKMIEWYRDVTPDQTSEINISSRLVAGLKRICMYYDRLDSKAMQKAALERTAREKAAKFRSSRE</sequence>
<gene>
    <name evidence="1" type="ORF">P280DRAFT_470879</name>
</gene>
<evidence type="ECO:0000313" key="1">
    <source>
        <dbReference type="EMBL" id="KAF2638860.1"/>
    </source>
</evidence>
<reference evidence="1" key="1">
    <citation type="journal article" date="2020" name="Stud. Mycol.">
        <title>101 Dothideomycetes genomes: a test case for predicting lifestyles and emergence of pathogens.</title>
        <authorList>
            <person name="Haridas S."/>
            <person name="Albert R."/>
            <person name="Binder M."/>
            <person name="Bloem J."/>
            <person name="Labutti K."/>
            <person name="Salamov A."/>
            <person name="Andreopoulos B."/>
            <person name="Baker S."/>
            <person name="Barry K."/>
            <person name="Bills G."/>
            <person name="Bluhm B."/>
            <person name="Cannon C."/>
            <person name="Castanera R."/>
            <person name="Culley D."/>
            <person name="Daum C."/>
            <person name="Ezra D."/>
            <person name="Gonzalez J."/>
            <person name="Henrissat B."/>
            <person name="Kuo A."/>
            <person name="Liang C."/>
            <person name="Lipzen A."/>
            <person name="Lutzoni F."/>
            <person name="Magnuson J."/>
            <person name="Mondo S."/>
            <person name="Nolan M."/>
            <person name="Ohm R."/>
            <person name="Pangilinan J."/>
            <person name="Park H.-J."/>
            <person name="Ramirez L."/>
            <person name="Alfaro M."/>
            <person name="Sun H."/>
            <person name="Tritt A."/>
            <person name="Yoshinaga Y."/>
            <person name="Zwiers L.-H."/>
            <person name="Turgeon B."/>
            <person name="Goodwin S."/>
            <person name="Spatafora J."/>
            <person name="Crous P."/>
            <person name="Grigoriev I."/>
        </authorList>
    </citation>
    <scope>NUCLEOTIDE SEQUENCE</scope>
    <source>
        <strain evidence="1">CBS 473.64</strain>
    </source>
</reference>
<proteinExistence type="predicted"/>
<name>A0A6A6RU61_9PLEO</name>
<accession>A0A6A6RU61</accession>
<organism evidence="1 2">
    <name type="scientific">Massarina eburnea CBS 473.64</name>
    <dbReference type="NCBI Taxonomy" id="1395130"/>
    <lineage>
        <taxon>Eukaryota</taxon>
        <taxon>Fungi</taxon>
        <taxon>Dikarya</taxon>
        <taxon>Ascomycota</taxon>
        <taxon>Pezizomycotina</taxon>
        <taxon>Dothideomycetes</taxon>
        <taxon>Pleosporomycetidae</taxon>
        <taxon>Pleosporales</taxon>
        <taxon>Massarineae</taxon>
        <taxon>Massarinaceae</taxon>
        <taxon>Massarina</taxon>
    </lineage>
</organism>
<dbReference type="EMBL" id="MU006788">
    <property type="protein sequence ID" value="KAF2638860.1"/>
    <property type="molecule type" value="Genomic_DNA"/>
</dbReference>
<evidence type="ECO:0000313" key="2">
    <source>
        <dbReference type="Proteomes" id="UP000799753"/>
    </source>
</evidence>
<keyword evidence="2" id="KW-1185">Reference proteome</keyword>
<dbReference type="AlphaFoldDB" id="A0A6A6RU61"/>
<protein>
    <submittedName>
        <fullName evidence="1">Uncharacterized protein</fullName>
    </submittedName>
</protein>
<dbReference type="Proteomes" id="UP000799753">
    <property type="component" value="Unassembled WGS sequence"/>
</dbReference>